<dbReference type="Pfam" id="PF13557">
    <property type="entry name" value="Phenol_MetA_deg"/>
    <property type="match status" value="1"/>
</dbReference>
<organism evidence="1">
    <name type="scientific">hydrothermal vent metagenome</name>
    <dbReference type="NCBI Taxonomy" id="652676"/>
    <lineage>
        <taxon>unclassified sequences</taxon>
        <taxon>metagenomes</taxon>
        <taxon>ecological metagenomes</taxon>
    </lineage>
</organism>
<proteinExistence type="predicted"/>
<reference evidence="1" key="1">
    <citation type="submission" date="2018-06" db="EMBL/GenBank/DDBJ databases">
        <authorList>
            <person name="Zhirakovskaya E."/>
        </authorList>
    </citation>
    <scope>NUCLEOTIDE SEQUENCE</scope>
</reference>
<accession>A0A3B0WL95</accession>
<dbReference type="InterPro" id="IPR025737">
    <property type="entry name" value="FApF"/>
</dbReference>
<name>A0A3B0WL95_9ZZZZ</name>
<gene>
    <name evidence="1" type="ORF">MNBD_GAMMA05-2060</name>
</gene>
<dbReference type="EMBL" id="UOFE01000001">
    <property type="protein sequence ID" value="VAW50219.1"/>
    <property type="molecule type" value="Genomic_DNA"/>
</dbReference>
<protein>
    <recommendedName>
        <fullName evidence="2">Transporter</fullName>
    </recommendedName>
</protein>
<evidence type="ECO:0008006" key="2">
    <source>
        <dbReference type="Google" id="ProtNLM"/>
    </source>
</evidence>
<sequence>MKNKVKVVFAFYFLFISSCVFAKENSHSHNDSHASHVYGPVGVMGEHPHSKEDWMFTYAYNTMSMDGNLSGKNDVSTSEVLADFMVAPTSMTMKMHMFGLMYGVNEKFMIMGMMPYNLTSMDHVTRMGGKFTTESEGIGDLKLSGTYTAFEHDKQRTLINIDVSVPTGSVDERDDTPAGANQKLPYPMQLGSGTYDFTPGITYTKNMIFWSWGAQAKATIRTGKNDNDYRLGNKFKFTMWAVRKINNHFNGSLRIDANSWGNIKGADPELNAAVVPTSRTDLRGGKRVDLLFGVDFRKLNNRFGIEAGLPIYQNLNGPQLATDYRLSIVWQIIL</sequence>
<dbReference type="PROSITE" id="PS51257">
    <property type="entry name" value="PROKAR_LIPOPROTEIN"/>
    <property type="match status" value="1"/>
</dbReference>
<evidence type="ECO:0000313" key="1">
    <source>
        <dbReference type="EMBL" id="VAW50219.1"/>
    </source>
</evidence>
<dbReference type="AlphaFoldDB" id="A0A3B0WL95"/>